<dbReference type="HAMAP" id="MF_01384">
    <property type="entry name" value="UreD"/>
    <property type="match status" value="1"/>
</dbReference>
<dbReference type="GO" id="GO:0016151">
    <property type="term" value="F:nickel cation binding"/>
    <property type="evidence" value="ECO:0007669"/>
    <property type="project" value="UniProtKB-UniRule"/>
</dbReference>
<proteinExistence type="inferred from homology"/>
<organism evidence="4 5">
    <name type="scientific">Dietzia psychralcaliphila</name>
    <dbReference type="NCBI Taxonomy" id="139021"/>
    <lineage>
        <taxon>Bacteria</taxon>
        <taxon>Bacillati</taxon>
        <taxon>Actinomycetota</taxon>
        <taxon>Actinomycetes</taxon>
        <taxon>Mycobacteriales</taxon>
        <taxon>Dietziaceae</taxon>
        <taxon>Dietzia</taxon>
    </lineage>
</organism>
<evidence type="ECO:0000313" key="5">
    <source>
        <dbReference type="Proteomes" id="UP000244903"/>
    </source>
</evidence>
<reference evidence="4 5" key="1">
    <citation type="submission" date="2016-04" db="EMBL/GenBank/DDBJ databases">
        <title>Complete genome sequence of the haloalkaliphilic hydrocarbon-degrading bacterium Dietzia psychralcaliphila ILA-1T, isolated from a drain of a fish product-processing plant.</title>
        <authorList>
            <person name="Zhao J."/>
            <person name="Hu B."/>
            <person name="Geng S."/>
            <person name="Nie Y."/>
            <person name="Tang Y."/>
        </authorList>
    </citation>
    <scope>NUCLEOTIDE SEQUENCE [LARGE SCALE GENOMIC DNA]</scope>
    <source>
        <strain evidence="4 5">ILA-1</strain>
    </source>
</reference>
<keyword evidence="2 3" id="KW-0143">Chaperone</keyword>
<dbReference type="Proteomes" id="UP000244903">
    <property type="component" value="Chromosome"/>
</dbReference>
<evidence type="ECO:0000256" key="3">
    <source>
        <dbReference type="HAMAP-Rule" id="MF_01384"/>
    </source>
</evidence>
<sequence>MSSTRTDDITESLLDCSLVRGRTGRTQIASLRQQFPQRITVPMYADPDNASAAFLCIQNPSGGVFPGDNLVTRFATGDDTWLYLTYQSATQVFAGEAGATQTTAIDIGAGSVVEYDSKTVIPHAGSDYRQFNEVSVHDTSVYIGWEAFASGRIGRGERFSYRTLTAQTDIRLDGQLMARDTVHLAPPDSDPRAPGVLGGHDYVATMLVVAPGRDLSGLVGDVHDALDAAPGVSGAASALPGELGISVRLLAHRAPLLHRAHHDLRTIVRRSVLQLGPLNPRM</sequence>
<dbReference type="PANTHER" id="PTHR33643:SF1">
    <property type="entry name" value="UREASE ACCESSORY PROTEIN D"/>
    <property type="match status" value="1"/>
</dbReference>
<dbReference type="AlphaFoldDB" id="A0AAD0JVZ7"/>
<name>A0AAD0JVZ7_9ACTN</name>
<comment type="subunit">
    <text evidence="3">UreD, UreF and UreG form a complex that acts as a GTP-hydrolysis-dependent molecular chaperone, activating the urease apoprotein by helping to assemble the nickel containing metallocenter of UreC. The UreE protein probably delivers the nickel.</text>
</comment>
<dbReference type="Pfam" id="PF01774">
    <property type="entry name" value="UreD"/>
    <property type="match status" value="1"/>
</dbReference>
<accession>A0AAD0JVZ7</accession>
<evidence type="ECO:0000313" key="4">
    <source>
        <dbReference type="EMBL" id="AWH96481.1"/>
    </source>
</evidence>
<evidence type="ECO:0000256" key="2">
    <source>
        <dbReference type="ARBA" id="ARBA00023186"/>
    </source>
</evidence>
<dbReference type="RefSeq" id="WP_107745627.1">
    <property type="nucleotide sequence ID" value="NZ_CP015453.1"/>
</dbReference>
<keyword evidence="3" id="KW-0963">Cytoplasm</keyword>
<comment type="similarity">
    <text evidence="1 3">Belongs to the UreD family.</text>
</comment>
<comment type="subcellular location">
    <subcellularLocation>
        <location evidence="3">Cytoplasm</location>
    </subcellularLocation>
</comment>
<evidence type="ECO:0000256" key="1">
    <source>
        <dbReference type="ARBA" id="ARBA00007177"/>
    </source>
</evidence>
<dbReference type="PANTHER" id="PTHR33643">
    <property type="entry name" value="UREASE ACCESSORY PROTEIN D"/>
    <property type="match status" value="1"/>
</dbReference>
<comment type="function">
    <text evidence="3">Required for maturation of urease via the functional incorporation of the urease nickel metallocenter.</text>
</comment>
<dbReference type="GO" id="GO:0005737">
    <property type="term" value="C:cytoplasm"/>
    <property type="evidence" value="ECO:0007669"/>
    <property type="project" value="UniProtKB-SubCell"/>
</dbReference>
<dbReference type="EMBL" id="CP015453">
    <property type="protein sequence ID" value="AWH96481.1"/>
    <property type="molecule type" value="Genomic_DNA"/>
</dbReference>
<dbReference type="InterPro" id="IPR002669">
    <property type="entry name" value="UreD"/>
</dbReference>
<dbReference type="KEGG" id="dpc:A6048_14405"/>
<gene>
    <name evidence="3" type="primary">ureD</name>
    <name evidence="4" type="ORF">A6048_14405</name>
</gene>
<keyword evidence="3" id="KW-0996">Nickel insertion</keyword>
<keyword evidence="5" id="KW-1185">Reference proteome</keyword>
<protein>
    <recommendedName>
        <fullName evidence="3">Urease accessory protein UreD</fullName>
    </recommendedName>
</protein>